<protein>
    <submittedName>
        <fullName evidence="4">2-polyprenyl-6-methoxyphenol hydroxylase-like FAD-dependent oxidoreductase</fullName>
    </submittedName>
</protein>
<dbReference type="InterPro" id="IPR050493">
    <property type="entry name" value="FAD-dep_Monooxygenase_BioMet"/>
</dbReference>
<dbReference type="InterPro" id="IPR002938">
    <property type="entry name" value="FAD-bd"/>
</dbReference>
<dbReference type="PANTHER" id="PTHR13789">
    <property type="entry name" value="MONOOXYGENASE"/>
    <property type="match status" value="1"/>
</dbReference>
<comment type="caution">
    <text evidence="4">The sequence shown here is derived from an EMBL/GenBank/DDBJ whole genome shotgun (WGS) entry which is preliminary data.</text>
</comment>
<sequence>MGPVDIAVAGCGPGGLAAALLLHRDGHRVTLFERFDSPRPLGSGLMIQPTGLAVLDRLGLADRLLDHGARIERLFGQADGRTVLDVHYAALGHADAFGIGTHRASLFAVLHDACRAEGIPIRTGRTVRGSELASGGKRRLLFEDEARSEPFDLVVDMLGCRSRLAPPCVRELAYGALWASLDWPPGLFDGAALEQRYRRASVMAGVLPIGTPPHGPAPQAAFFWSLRADRLPAWRDRGLNVWKAEVAALWPATQALLDQIVDPQQLTFARYAHRTLPNPGGDALIHLGDAWHSASPQLGQGANMALLDAWALASALRGAAGVADAIARTVRSRRRHVRLYQWLTALFTPVYQSDSRLLPFARDRIVGPASRLWPATWIQAAMVSGLIGDPLAPLGLRARA</sequence>
<evidence type="ECO:0000313" key="5">
    <source>
        <dbReference type="Proteomes" id="UP000734218"/>
    </source>
</evidence>
<evidence type="ECO:0000313" key="4">
    <source>
        <dbReference type="EMBL" id="NJC32806.1"/>
    </source>
</evidence>
<dbReference type="PANTHER" id="PTHR13789:SF309">
    <property type="entry name" value="PUTATIVE (AFU_ORTHOLOGUE AFUA_6G14510)-RELATED"/>
    <property type="match status" value="1"/>
</dbReference>
<keyword evidence="5" id="KW-1185">Reference proteome</keyword>
<dbReference type="Proteomes" id="UP000734218">
    <property type="component" value="Unassembled WGS sequence"/>
</dbReference>
<evidence type="ECO:0000259" key="3">
    <source>
        <dbReference type="Pfam" id="PF01494"/>
    </source>
</evidence>
<proteinExistence type="predicted"/>
<accession>A0ABX0XJ20</accession>
<dbReference type="Pfam" id="PF01494">
    <property type="entry name" value="FAD_binding_3"/>
    <property type="match status" value="2"/>
</dbReference>
<evidence type="ECO:0000256" key="1">
    <source>
        <dbReference type="ARBA" id="ARBA00023002"/>
    </source>
</evidence>
<feature type="domain" description="FAD-binding" evidence="3">
    <location>
        <begin position="241"/>
        <end position="321"/>
    </location>
</feature>
<organism evidence="4 5">
    <name type="scientific">Sphingomonas jejuensis</name>
    <dbReference type="NCBI Taxonomy" id="904715"/>
    <lineage>
        <taxon>Bacteria</taxon>
        <taxon>Pseudomonadati</taxon>
        <taxon>Pseudomonadota</taxon>
        <taxon>Alphaproteobacteria</taxon>
        <taxon>Sphingomonadales</taxon>
        <taxon>Sphingomonadaceae</taxon>
        <taxon>Sphingomonas</taxon>
    </lineage>
</organism>
<dbReference type="InterPro" id="IPR036188">
    <property type="entry name" value="FAD/NAD-bd_sf"/>
</dbReference>
<dbReference type="SUPFAM" id="SSF51905">
    <property type="entry name" value="FAD/NAD(P)-binding domain"/>
    <property type="match status" value="1"/>
</dbReference>
<name>A0ABX0XJ20_9SPHN</name>
<keyword evidence="1" id="KW-0560">Oxidoreductase</keyword>
<evidence type="ECO:0000256" key="2">
    <source>
        <dbReference type="ARBA" id="ARBA00023033"/>
    </source>
</evidence>
<dbReference type="Gene3D" id="3.50.50.60">
    <property type="entry name" value="FAD/NAD(P)-binding domain"/>
    <property type="match status" value="1"/>
</dbReference>
<feature type="domain" description="FAD-binding" evidence="3">
    <location>
        <begin position="4"/>
        <end position="129"/>
    </location>
</feature>
<dbReference type="EMBL" id="JAATJE010000001">
    <property type="protein sequence ID" value="NJC32806.1"/>
    <property type="molecule type" value="Genomic_DNA"/>
</dbReference>
<dbReference type="RefSeq" id="WP_167952262.1">
    <property type="nucleotide sequence ID" value="NZ_JAATJE010000001.1"/>
</dbReference>
<keyword evidence="2" id="KW-0503">Monooxygenase</keyword>
<dbReference type="PRINTS" id="PR00420">
    <property type="entry name" value="RNGMNOXGNASE"/>
</dbReference>
<gene>
    <name evidence="4" type="ORF">GGR88_000280</name>
</gene>
<reference evidence="4 5" key="1">
    <citation type="submission" date="2020-03" db="EMBL/GenBank/DDBJ databases">
        <title>Genomic Encyclopedia of Type Strains, Phase IV (KMG-IV): sequencing the most valuable type-strain genomes for metagenomic binning, comparative biology and taxonomic classification.</title>
        <authorList>
            <person name="Goeker M."/>
        </authorList>
    </citation>
    <scope>NUCLEOTIDE SEQUENCE [LARGE SCALE GENOMIC DNA]</scope>
    <source>
        <strain evidence="4 5">DSM 27651</strain>
    </source>
</reference>